<evidence type="ECO:0000259" key="1">
    <source>
        <dbReference type="Pfam" id="PF12770"/>
    </source>
</evidence>
<dbReference type="PANTHER" id="PTHR47691">
    <property type="entry name" value="REGULATOR-RELATED"/>
    <property type="match status" value="1"/>
</dbReference>
<dbReference type="SUPFAM" id="SSF48452">
    <property type="entry name" value="TPR-like"/>
    <property type="match status" value="1"/>
</dbReference>
<dbReference type="Gene3D" id="3.40.50.300">
    <property type="entry name" value="P-loop containing nucleotide triphosphate hydrolases"/>
    <property type="match status" value="1"/>
</dbReference>
<dbReference type="InterPro" id="IPR011990">
    <property type="entry name" value="TPR-like_helical_dom_sf"/>
</dbReference>
<dbReference type="InterPro" id="IPR027417">
    <property type="entry name" value="P-loop_NTPase"/>
</dbReference>
<dbReference type="Proteomes" id="UP000598174">
    <property type="component" value="Unassembled WGS sequence"/>
</dbReference>
<dbReference type="RefSeq" id="WP_203822855.1">
    <property type="nucleotide sequence ID" value="NZ_BAAABP010000092.1"/>
</dbReference>
<name>A0A919MIY1_9ACTN</name>
<dbReference type="SUPFAM" id="SSF52540">
    <property type="entry name" value="P-loop containing nucleoside triphosphate hydrolases"/>
    <property type="match status" value="1"/>
</dbReference>
<sequence>MDRAGGRLRWRWLLCAEGGGEIATHQVDLDPTTFEYEAFGDLAGCLRRHRAPHDPVGSAAEIMDRVGHWLGETVLGADIGRELVIAAPVTVVVRLPPAALFLLDRPLEMAVLGNRPLSRLGIGLVLVAEPEDATPAKRVATDRLRLLALFSMPSRMSVLAQRREREELERLVRGLAGTGFAVELRVLQHGVTRDKLADAAGDGDGWDIVHLSGHGSPGCVVLEKEDGAPDEVSTSELLVLLRPLRERLKLILLSACDSGRALAADVLRLLTLTEQADALQAPDAGAREWLGMAHGLVAGLDLTVVAMRYAVTDEFAVAFAGRFYQLLLGERRPVDVAFRQALTDTVETVPAATLHALSAVAPALFGAQAVGLFLGPPRGQPATAAPAPVGAGFLPPLPASFVGRAPTMLAASRALAPRSNHRAIVFTGMAGAGKTACAVEAAHQHVDRFAATVWWSAPTAESDADNSLAQFAAIWERRLGSPLTAESSFASVAGLVREQPVLVVLDNAESLIDNDGEWRDPLFAALLEVLCQPQARSRVILTSRTVPRNLPTSALVQPIYVLTLAESALLARELPHLGRLLAGRPGPDGTVAEVAAGRRLVRRMLGVVQGHPKLLELADAAAADPAELERRLDVASRSEAPVRDFFATGTSGLDESAMLRTLAQWTTATFETLSLGGRLLAEVLACALDTDRQSGVAESVWHLLWREHYSDPIPAFAEAVAELQRANLVDVGQLDVDGITVFRLPGRRRIDSAQTYRLHPAIASTIRSATGEQRCAAIEDRLGQWWSTVAHYAAELEKEGDTTAAPLIVGANIAALPYFNRRRRWTEVAQCLGMAGMRAMPEATIRLGLTQLRPGLDTEQDPEQRLTIAGVYAHLLTQIDPADGIRRLQAALDEARRRELHTNAVIIAGNLVNALMAYSSPQAALIANRELRVLQQAAGAGRFTLLQNEVQELQICEELGQYDVVLRHAPRLLSEIDRTPMPSPTDGAKTEMVIPRKGAESLLSSAAAAAAALGRFQLALELNEEHQRRLRARNATAYERAQAAVNAVPLLIPLGRLEDAERALGRCQSVFEEENDIGMLGIVFAHRAKIQSARGRAGDAVALQERALRYLYQRPTHLSNLANAHSTLAYYRHEAGDDAPLHLVAATLLTFTAGRSGGSSIVLMPRDGQYDLGFILDRIITADVERVPGVRFGQVLSRAVPDPVKRARMLAMVMAPMLTDTLRQLMSGPAGGLTLEGYLDQLACTREWQPLVGALRQTRSGRPADLNGLDDVTASILRAVLG</sequence>
<proteinExistence type="predicted"/>
<accession>A0A919MIY1</accession>
<protein>
    <recommendedName>
        <fullName evidence="1">CHAT domain-containing protein</fullName>
    </recommendedName>
</protein>
<dbReference type="InterPro" id="IPR024983">
    <property type="entry name" value="CHAT_dom"/>
</dbReference>
<organism evidence="2 3">
    <name type="scientific">Paractinoplanes ferrugineus</name>
    <dbReference type="NCBI Taxonomy" id="113564"/>
    <lineage>
        <taxon>Bacteria</taxon>
        <taxon>Bacillati</taxon>
        <taxon>Actinomycetota</taxon>
        <taxon>Actinomycetes</taxon>
        <taxon>Micromonosporales</taxon>
        <taxon>Micromonosporaceae</taxon>
        <taxon>Paractinoplanes</taxon>
    </lineage>
</organism>
<feature type="domain" description="CHAT" evidence="1">
    <location>
        <begin position="127"/>
        <end position="344"/>
    </location>
</feature>
<dbReference type="Pfam" id="PF12770">
    <property type="entry name" value="CHAT"/>
    <property type="match status" value="1"/>
</dbReference>
<reference evidence="2" key="1">
    <citation type="submission" date="2021-01" db="EMBL/GenBank/DDBJ databases">
        <title>Whole genome shotgun sequence of Actinoplanes ferrugineus NBRC 15555.</title>
        <authorList>
            <person name="Komaki H."/>
            <person name="Tamura T."/>
        </authorList>
    </citation>
    <scope>NUCLEOTIDE SEQUENCE</scope>
    <source>
        <strain evidence="2">NBRC 15555</strain>
    </source>
</reference>
<dbReference type="PANTHER" id="PTHR47691:SF3">
    <property type="entry name" value="HTH-TYPE TRANSCRIPTIONAL REGULATOR RV0890C-RELATED"/>
    <property type="match status" value="1"/>
</dbReference>
<gene>
    <name evidence="2" type="ORF">Afe05nite_83590</name>
</gene>
<evidence type="ECO:0000313" key="3">
    <source>
        <dbReference type="Proteomes" id="UP000598174"/>
    </source>
</evidence>
<comment type="caution">
    <text evidence="2">The sequence shown here is derived from an EMBL/GenBank/DDBJ whole genome shotgun (WGS) entry which is preliminary data.</text>
</comment>
<evidence type="ECO:0000313" key="2">
    <source>
        <dbReference type="EMBL" id="GIE16519.1"/>
    </source>
</evidence>
<dbReference type="EMBL" id="BOMM01000089">
    <property type="protein sequence ID" value="GIE16519.1"/>
    <property type="molecule type" value="Genomic_DNA"/>
</dbReference>
<keyword evidence="3" id="KW-1185">Reference proteome</keyword>